<feature type="transmembrane region" description="Helical" evidence="1">
    <location>
        <begin position="20"/>
        <end position="40"/>
    </location>
</feature>
<reference evidence="4" key="1">
    <citation type="submission" date="2020-02" db="EMBL/GenBank/DDBJ databases">
        <authorList>
            <person name="Meier V. D."/>
        </authorList>
    </citation>
    <scope>NUCLEOTIDE SEQUENCE</scope>
    <source>
        <strain evidence="4">AVDCRST_MAG41</strain>
    </source>
</reference>
<dbReference type="InterPro" id="IPR001633">
    <property type="entry name" value="EAL_dom"/>
</dbReference>
<dbReference type="EMBL" id="CADCTP010000108">
    <property type="protein sequence ID" value="CAA9234231.1"/>
    <property type="molecule type" value="Genomic_DNA"/>
</dbReference>
<dbReference type="InterPro" id="IPR029016">
    <property type="entry name" value="GAF-like_dom_sf"/>
</dbReference>
<feature type="transmembrane region" description="Helical" evidence="1">
    <location>
        <begin position="188"/>
        <end position="210"/>
    </location>
</feature>
<dbReference type="Gene3D" id="3.20.20.450">
    <property type="entry name" value="EAL domain"/>
    <property type="match status" value="1"/>
</dbReference>
<dbReference type="SUPFAM" id="SSF55073">
    <property type="entry name" value="Nucleotide cyclase"/>
    <property type="match status" value="1"/>
</dbReference>
<dbReference type="Pfam" id="PF00990">
    <property type="entry name" value="GGDEF"/>
    <property type="match status" value="1"/>
</dbReference>
<dbReference type="InterPro" id="IPR029787">
    <property type="entry name" value="Nucleotide_cyclase"/>
</dbReference>
<feature type="domain" description="EAL" evidence="2">
    <location>
        <begin position="569"/>
        <end position="822"/>
    </location>
</feature>
<name>A0A6J4HX06_9ACTN</name>
<dbReference type="SUPFAM" id="SSF141868">
    <property type="entry name" value="EAL domain-like"/>
    <property type="match status" value="1"/>
</dbReference>
<dbReference type="InterPro" id="IPR035919">
    <property type="entry name" value="EAL_sf"/>
</dbReference>
<keyword evidence="1" id="KW-0472">Membrane</keyword>
<feature type="transmembrane region" description="Helical" evidence="1">
    <location>
        <begin position="152"/>
        <end position="176"/>
    </location>
</feature>
<dbReference type="InterPro" id="IPR052155">
    <property type="entry name" value="Biofilm_reg_signaling"/>
</dbReference>
<dbReference type="SMART" id="SM00267">
    <property type="entry name" value="GGDEF"/>
    <property type="match status" value="1"/>
</dbReference>
<dbReference type="PANTHER" id="PTHR44757:SF2">
    <property type="entry name" value="BIOFILM ARCHITECTURE MAINTENANCE PROTEIN MBAA"/>
    <property type="match status" value="1"/>
</dbReference>
<dbReference type="SMART" id="SM00065">
    <property type="entry name" value="GAF"/>
    <property type="match status" value="1"/>
</dbReference>
<dbReference type="InterPro" id="IPR003018">
    <property type="entry name" value="GAF"/>
</dbReference>
<feature type="transmembrane region" description="Helical" evidence="1">
    <location>
        <begin position="47"/>
        <end position="65"/>
    </location>
</feature>
<evidence type="ECO:0000256" key="1">
    <source>
        <dbReference type="SAM" id="Phobius"/>
    </source>
</evidence>
<dbReference type="PROSITE" id="PS50887">
    <property type="entry name" value="GGDEF"/>
    <property type="match status" value="1"/>
</dbReference>
<feature type="transmembrane region" description="Helical" evidence="1">
    <location>
        <begin position="216"/>
        <end position="235"/>
    </location>
</feature>
<gene>
    <name evidence="4" type="ORF">AVDCRST_MAG41-1138</name>
</gene>
<dbReference type="Gene3D" id="3.30.70.270">
    <property type="match status" value="1"/>
</dbReference>
<feature type="transmembrane region" description="Helical" evidence="1">
    <location>
        <begin position="120"/>
        <end position="140"/>
    </location>
</feature>
<dbReference type="Pfam" id="PF00563">
    <property type="entry name" value="EAL"/>
    <property type="match status" value="1"/>
</dbReference>
<dbReference type="PROSITE" id="PS50883">
    <property type="entry name" value="EAL"/>
    <property type="match status" value="1"/>
</dbReference>
<evidence type="ECO:0000313" key="4">
    <source>
        <dbReference type="EMBL" id="CAA9234231.1"/>
    </source>
</evidence>
<keyword evidence="1" id="KW-1133">Transmembrane helix</keyword>
<keyword evidence="1" id="KW-0812">Transmembrane</keyword>
<dbReference type="SUPFAM" id="SSF55781">
    <property type="entry name" value="GAF domain-like"/>
    <property type="match status" value="1"/>
</dbReference>
<dbReference type="InterPro" id="IPR043128">
    <property type="entry name" value="Rev_trsase/Diguanyl_cyclase"/>
</dbReference>
<proteinExistence type="predicted"/>
<dbReference type="CDD" id="cd01948">
    <property type="entry name" value="EAL"/>
    <property type="match status" value="1"/>
</dbReference>
<dbReference type="PANTHER" id="PTHR44757">
    <property type="entry name" value="DIGUANYLATE CYCLASE DGCP"/>
    <property type="match status" value="1"/>
</dbReference>
<dbReference type="Gene3D" id="3.30.450.40">
    <property type="match status" value="1"/>
</dbReference>
<dbReference type="NCBIfam" id="TIGR00254">
    <property type="entry name" value="GGDEF"/>
    <property type="match status" value="1"/>
</dbReference>
<accession>A0A6J4HX06</accession>
<organism evidence="4">
    <name type="scientific">uncultured Mycobacteriales bacterium</name>
    <dbReference type="NCBI Taxonomy" id="581187"/>
    <lineage>
        <taxon>Bacteria</taxon>
        <taxon>Bacillati</taxon>
        <taxon>Actinomycetota</taxon>
        <taxon>Actinomycetes</taxon>
        <taxon>Mycobacteriales</taxon>
        <taxon>environmental samples</taxon>
    </lineage>
</organism>
<dbReference type="CDD" id="cd01949">
    <property type="entry name" value="GGDEF"/>
    <property type="match status" value="1"/>
</dbReference>
<feature type="transmembrane region" description="Helical" evidence="1">
    <location>
        <begin position="85"/>
        <end position="108"/>
    </location>
</feature>
<sequence length="841" mass="90713">MARFALQQARWAEIRQRIGPPLLTTMLATGTALVWMVADLSAVRVDSAWWVVLIVLSVFVVAEATQLHLEYRRQNNSITLSEVPLVLGLFLLAPPVLLAVRVGAVLLVSLRQRRSVLKTAFNVTLAGAEVAVAASIAVALGLGDVSDPRSWLAVLAAVGAVTGMSIVTVQLVILFTEGPQSRVRIVRHVLLSAAIAALNSTVALVILIVLDVDGRAGVLLAVLCAVLLLAYRGYARSYRQHASLRRVYAFSRLLELVRSADAPLDAALNEARDVLNASRITLRLVGENRLSLSIDGDGVSSTPADLPADDPVATRARNSRSGVLLAGKRAEAALATRGAHEVIAVPLRSGPNSLGHLEFSDRQNSLSHYTAEDVQVADSLATRLTAALENQDLVARLRHAAYHDQLTRLPTRAKLSQHVDSLIGEGGAGVVALVQLDLDRFKEVNDSLGHNWGDELLVSVGRRLTAAAPEGAMVARVGADEFAVACRMPGPGAAAQLAKDLRAAVSQSYPLAGLTIDAAATVGVTLAPDHGDDGPSLMRRVDVALSHAKKVDRHVTMYDPSMEQESLLRLRLVTELRAALASGQVVVRYQPKVNLRSRELVGVESLVRWNHPEFGEVAPDRFVPLAERTGLIGILTDHVLRASLAQCRQWLDRDLRIPVAVNLSARTLSDAEFPERVAGMLREYEVPPDMLSFELTESSVMSDPERMKPVLHRLHALGTGLSIDDFGTGYSSLSQLRRLPVDEVKIDKEFVFTMGTDLGDLAIVRAIIELGHSLGLRVVAEGVEDELARDLLAGNDCDVIQGYLVSRALDPDRLDAWLSARTATRPGQPGVKGRRLQLLTG</sequence>
<feature type="domain" description="GGDEF" evidence="3">
    <location>
        <begin position="429"/>
        <end position="560"/>
    </location>
</feature>
<evidence type="ECO:0000259" key="3">
    <source>
        <dbReference type="PROSITE" id="PS50887"/>
    </source>
</evidence>
<dbReference type="InterPro" id="IPR000160">
    <property type="entry name" value="GGDEF_dom"/>
</dbReference>
<protein>
    <submittedName>
        <fullName evidence="4">Diguanylate cyclase/phosphodiesterase (GGDEF &amp; EAL domains) with PAS/PAC sensor(S)</fullName>
    </submittedName>
</protein>
<dbReference type="SMART" id="SM00052">
    <property type="entry name" value="EAL"/>
    <property type="match status" value="1"/>
</dbReference>
<evidence type="ECO:0000259" key="2">
    <source>
        <dbReference type="PROSITE" id="PS50883"/>
    </source>
</evidence>
<dbReference type="AlphaFoldDB" id="A0A6J4HX06"/>